<proteinExistence type="predicted"/>
<dbReference type="Proteomes" id="UP000685013">
    <property type="component" value="Chromosome 14"/>
</dbReference>
<dbReference type="AlphaFoldDB" id="A0AAV6MIB0"/>
<comment type="caution">
    <text evidence="1">The sequence shown here is derived from an EMBL/GenBank/DDBJ whole genome shotgun (WGS) entry which is preliminary data.</text>
</comment>
<keyword evidence="2" id="KW-1185">Reference proteome</keyword>
<evidence type="ECO:0000313" key="2">
    <source>
        <dbReference type="Proteomes" id="UP000685013"/>
    </source>
</evidence>
<name>A0AAV6MIB0_9ROSI</name>
<gene>
    <name evidence="1" type="ORF">SDJN03_21987</name>
</gene>
<evidence type="ECO:0000313" key="1">
    <source>
        <dbReference type="EMBL" id="KAG6581985.1"/>
    </source>
</evidence>
<protein>
    <submittedName>
        <fullName evidence="1">Uncharacterized protein</fullName>
    </submittedName>
</protein>
<reference evidence="1 2" key="1">
    <citation type="journal article" date="2021" name="Hortic Res">
        <title>The domestication of Cucurbita argyrosperma as revealed by the genome of its wild relative.</title>
        <authorList>
            <person name="Barrera-Redondo J."/>
            <person name="Sanchez-de la Vega G."/>
            <person name="Aguirre-Liguori J.A."/>
            <person name="Castellanos-Morales G."/>
            <person name="Gutierrez-Guerrero Y.T."/>
            <person name="Aguirre-Dugua X."/>
            <person name="Aguirre-Planter E."/>
            <person name="Tenaillon M.I."/>
            <person name="Lira-Saade R."/>
            <person name="Eguiarte L.E."/>
        </authorList>
    </citation>
    <scope>NUCLEOTIDE SEQUENCE [LARGE SCALE GENOMIC DNA]</scope>
    <source>
        <strain evidence="1">JBR-2021</strain>
    </source>
</reference>
<sequence>MLNTPRESDLKSSKLVTAKGRRCLWAFRVATEERAPFLRRRRRSLEGARCGVEVSASLPFENCNSLNRGRRPPSRGFVAGVEEDGVLRG</sequence>
<dbReference type="EMBL" id="JAGKQH010000014">
    <property type="protein sequence ID" value="KAG6581985.1"/>
    <property type="molecule type" value="Genomic_DNA"/>
</dbReference>
<feature type="non-terminal residue" evidence="1">
    <location>
        <position position="1"/>
    </location>
</feature>
<accession>A0AAV6MIB0</accession>
<organism evidence="1 2">
    <name type="scientific">Cucurbita argyrosperma subsp. sororia</name>
    <dbReference type="NCBI Taxonomy" id="37648"/>
    <lineage>
        <taxon>Eukaryota</taxon>
        <taxon>Viridiplantae</taxon>
        <taxon>Streptophyta</taxon>
        <taxon>Embryophyta</taxon>
        <taxon>Tracheophyta</taxon>
        <taxon>Spermatophyta</taxon>
        <taxon>Magnoliopsida</taxon>
        <taxon>eudicotyledons</taxon>
        <taxon>Gunneridae</taxon>
        <taxon>Pentapetalae</taxon>
        <taxon>rosids</taxon>
        <taxon>fabids</taxon>
        <taxon>Cucurbitales</taxon>
        <taxon>Cucurbitaceae</taxon>
        <taxon>Cucurbiteae</taxon>
        <taxon>Cucurbita</taxon>
    </lineage>
</organism>